<dbReference type="InterPro" id="IPR034122">
    <property type="entry name" value="Retropepsin-like_bacterial"/>
</dbReference>
<dbReference type="Proteomes" id="UP000053300">
    <property type="component" value="Unassembled WGS sequence"/>
</dbReference>
<name>A0A0W7Z1D2_9BURK</name>
<dbReference type="NCBIfam" id="TIGR02281">
    <property type="entry name" value="clan_AA_DTGA"/>
    <property type="match status" value="1"/>
</dbReference>
<dbReference type="Gene3D" id="2.40.70.10">
    <property type="entry name" value="Acid Proteases"/>
    <property type="match status" value="1"/>
</dbReference>
<dbReference type="InterPro" id="IPR021109">
    <property type="entry name" value="Peptidase_aspartic_dom_sf"/>
</dbReference>
<dbReference type="RefSeq" id="WP_058879832.1">
    <property type="nucleotide sequence ID" value="NZ_JBEBZE010000007.1"/>
</dbReference>
<keyword evidence="1" id="KW-0732">Signal</keyword>
<proteinExistence type="predicted"/>
<comment type="caution">
    <text evidence="2">The sequence shown here is derived from an EMBL/GenBank/DDBJ whole genome shotgun (WGS) entry which is preliminary data.</text>
</comment>
<evidence type="ECO:0000313" key="2">
    <source>
        <dbReference type="EMBL" id="KUF41153.1"/>
    </source>
</evidence>
<dbReference type="InterPro" id="IPR011969">
    <property type="entry name" value="Clan_AA_Asp_peptidase_C"/>
</dbReference>
<dbReference type="AlphaFoldDB" id="A0A0W7Z1D2"/>
<dbReference type="EMBL" id="LPXH01000025">
    <property type="protein sequence ID" value="KUF41153.1"/>
    <property type="molecule type" value="Genomic_DNA"/>
</dbReference>
<feature type="chain" id="PRO_5006938989" evidence="1">
    <location>
        <begin position="26"/>
        <end position="217"/>
    </location>
</feature>
<gene>
    <name evidence="2" type="ORF">AS359_10235</name>
</gene>
<dbReference type="CDD" id="cd05483">
    <property type="entry name" value="retropepsin_like_bacteria"/>
    <property type="match status" value="1"/>
</dbReference>
<dbReference type="STRING" id="225992.B5M06_11605"/>
<organism evidence="2 3">
    <name type="scientific">Comamonas kerstersii</name>
    <dbReference type="NCBI Taxonomy" id="225992"/>
    <lineage>
        <taxon>Bacteria</taxon>
        <taxon>Pseudomonadati</taxon>
        <taxon>Pseudomonadota</taxon>
        <taxon>Betaproteobacteria</taxon>
        <taxon>Burkholderiales</taxon>
        <taxon>Comamonadaceae</taxon>
        <taxon>Comamonas</taxon>
    </lineage>
</organism>
<accession>A0A0W7Z1D2</accession>
<evidence type="ECO:0000313" key="3">
    <source>
        <dbReference type="Proteomes" id="UP000053300"/>
    </source>
</evidence>
<evidence type="ECO:0000256" key="1">
    <source>
        <dbReference type="SAM" id="SignalP"/>
    </source>
</evidence>
<keyword evidence="3" id="KW-1185">Reference proteome</keyword>
<reference evidence="2 3" key="1">
    <citation type="submission" date="2015-12" db="EMBL/GenBank/DDBJ databases">
        <title>Complete genome sequence of a multi-drug resistant strain Acidovorax sp. 12322-1.</title>
        <authorList>
            <person name="Ming D."/>
            <person name="Wang M."/>
            <person name="Hu S."/>
            <person name="Zhou Y."/>
            <person name="Jiang T."/>
        </authorList>
    </citation>
    <scope>NUCLEOTIDE SEQUENCE [LARGE SCALE GENOMIC DNA]</scope>
    <source>
        <strain evidence="2 3">12322-1</strain>
    </source>
</reference>
<dbReference type="SUPFAM" id="SSF50630">
    <property type="entry name" value="Acid proteases"/>
    <property type="match status" value="1"/>
</dbReference>
<protein>
    <submittedName>
        <fullName evidence="2">Peptidase A2</fullName>
    </submittedName>
</protein>
<feature type="signal peptide" evidence="1">
    <location>
        <begin position="1"/>
        <end position="25"/>
    </location>
</feature>
<sequence length="217" mass="23548">MTHLFLRSTLTLWFTVVFGTTAVQAQSVAMTGVMGSKALLVINGGAPKALGPDQSHQGVRLIAVHGEQATIEYQGQRQTVRMGASPISIGQLAPAGQRKVVLRADNHGHFRGNGFINNKAMHYMVDTGASVIGIGITDAQRLRLDYSQGERVTLRTANGNAQGWRIKLDSVRVGDITLHGIHAVVSPQPMPHILLGNSFLSQLHMTRQGNEMVLERR</sequence>
<dbReference type="Pfam" id="PF13975">
    <property type="entry name" value="gag-asp_proteas"/>
    <property type="match status" value="1"/>
</dbReference>